<dbReference type="EMBL" id="KY565521">
    <property type="protein sequence ID" value="ARR74972.1"/>
    <property type="molecule type" value="Genomic_DNA"/>
</dbReference>
<proteinExistence type="predicted"/>
<protein>
    <submittedName>
        <fullName evidence="1">Uncharacterized protein</fullName>
    </submittedName>
</protein>
<reference evidence="1" key="1">
    <citation type="journal article" date="2017" name="ISME J.">
        <title>Genomic exploration of individual giant ocean viruses.</title>
        <authorList>
            <person name="Wilson W.H."/>
            <person name="Gilg I.C."/>
            <person name="Moniruzzaman M."/>
            <person name="Field E.K."/>
            <person name="Koren S."/>
            <person name="LeCleir G.R."/>
            <person name="Martinez Martinez J."/>
            <person name="Poulton N.J."/>
            <person name="Swan B.K."/>
            <person name="Stepanauskas R."/>
            <person name="Wilhelm S.W."/>
        </authorList>
    </citation>
    <scope>NUCLEOTIDE SEQUENCE</scope>
</reference>
<evidence type="ECO:0000313" key="1">
    <source>
        <dbReference type="EMBL" id="ARR74972.1"/>
    </source>
</evidence>
<organism evidence="1">
    <name type="scientific">Mimivirus AB-566-O17</name>
    <dbReference type="NCBI Taxonomy" id="1988039"/>
    <lineage>
        <taxon>Viruses</taxon>
        <taxon>Varidnaviria</taxon>
        <taxon>Bamfordvirae</taxon>
        <taxon>Nucleocytoviricota</taxon>
        <taxon>Megaviricetes</taxon>
        <taxon>Imitervirales</taxon>
        <taxon>Mimiviridae</taxon>
        <taxon>Megamimivirinae</taxon>
        <taxon>Mimivirus</taxon>
    </lineage>
</organism>
<sequence length="146" mass="16936">MFFKTFDVMYKNISEYFDTPDPDELYNMVDPLDSNIIVHDYDRRSFSTARTIKELDSGLVLYISVLVSDNVYMDVYVQSIPSYGYVVSRVGKSASVRDSSAQGVEFRDHFAPARMMSDELCVFLNVERGTMDHRLNIHKCVQEYKK</sequence>
<accession>A0A1X9VNR9</accession>
<gene>
    <name evidence="1" type="ORF">SAGO17_0053</name>
</gene>
<name>A0A1X9VNR9_9VIRU</name>